<keyword evidence="3 7" id="KW-0812">Transmembrane</keyword>
<dbReference type="Pfam" id="PF01184">
    <property type="entry name" value="Gpr1_Fun34_YaaH"/>
    <property type="match status" value="1"/>
</dbReference>
<evidence type="ECO:0000256" key="1">
    <source>
        <dbReference type="ARBA" id="ARBA00004141"/>
    </source>
</evidence>
<feature type="region of interest" description="Disordered" evidence="6">
    <location>
        <begin position="1"/>
        <end position="22"/>
    </location>
</feature>
<evidence type="ECO:0000256" key="7">
    <source>
        <dbReference type="SAM" id="Phobius"/>
    </source>
</evidence>
<name>A0ABV5Y936_9ACTN</name>
<reference evidence="8 9" key="1">
    <citation type="submission" date="2024-09" db="EMBL/GenBank/DDBJ databases">
        <authorList>
            <person name="Sun Q."/>
            <person name="Mori K."/>
        </authorList>
    </citation>
    <scope>NUCLEOTIDE SEQUENCE [LARGE SCALE GENOMIC DNA]</scope>
    <source>
        <strain evidence="8 9">TBRC 0563</strain>
    </source>
</reference>
<keyword evidence="9" id="KW-1185">Reference proteome</keyword>
<evidence type="ECO:0000256" key="6">
    <source>
        <dbReference type="SAM" id="MobiDB-lite"/>
    </source>
</evidence>
<feature type="transmembrane region" description="Helical" evidence="7">
    <location>
        <begin position="28"/>
        <end position="45"/>
    </location>
</feature>
<dbReference type="RefSeq" id="WP_378195809.1">
    <property type="nucleotide sequence ID" value="NZ_JBHLZP010000020.1"/>
</dbReference>
<feature type="transmembrane region" description="Helical" evidence="7">
    <location>
        <begin position="57"/>
        <end position="76"/>
    </location>
</feature>
<keyword evidence="5 7" id="KW-0472">Membrane</keyword>
<comment type="caution">
    <text evidence="8">The sequence shown here is derived from an EMBL/GenBank/DDBJ whole genome shotgun (WGS) entry which is preliminary data.</text>
</comment>
<evidence type="ECO:0000313" key="9">
    <source>
        <dbReference type="Proteomes" id="UP001589627"/>
    </source>
</evidence>
<feature type="transmembrane region" description="Helical" evidence="7">
    <location>
        <begin position="118"/>
        <end position="136"/>
    </location>
</feature>
<evidence type="ECO:0000256" key="5">
    <source>
        <dbReference type="ARBA" id="ARBA00023136"/>
    </source>
</evidence>
<accession>A0ABV5Y936</accession>
<evidence type="ECO:0000256" key="4">
    <source>
        <dbReference type="ARBA" id="ARBA00022989"/>
    </source>
</evidence>
<feature type="compositionally biased region" description="Polar residues" evidence="6">
    <location>
        <begin position="1"/>
        <end position="16"/>
    </location>
</feature>
<keyword evidence="4 7" id="KW-1133">Transmembrane helix</keyword>
<dbReference type="InterPro" id="IPR051633">
    <property type="entry name" value="AceTr"/>
</dbReference>
<evidence type="ECO:0000313" key="8">
    <source>
        <dbReference type="EMBL" id="MFB9831531.1"/>
    </source>
</evidence>
<evidence type="ECO:0000256" key="3">
    <source>
        <dbReference type="ARBA" id="ARBA00022692"/>
    </source>
</evidence>
<dbReference type="InterPro" id="IPR000791">
    <property type="entry name" value="Gpr1/Fun34/SatP-like"/>
</dbReference>
<protein>
    <submittedName>
        <fullName evidence="8">Acetate uptake transporter</fullName>
    </submittedName>
</protein>
<dbReference type="PANTHER" id="PTHR31123:SF1">
    <property type="entry name" value="ACCUMULATION OF DYADS PROTEIN 2-RELATED"/>
    <property type="match status" value="1"/>
</dbReference>
<gene>
    <name evidence="8" type="ORF">ACFFNX_04930</name>
</gene>
<evidence type="ECO:0000256" key="2">
    <source>
        <dbReference type="ARBA" id="ARBA00005587"/>
    </source>
</evidence>
<dbReference type="EMBL" id="JBHLZP010000020">
    <property type="protein sequence ID" value="MFB9831531.1"/>
    <property type="molecule type" value="Genomic_DNA"/>
</dbReference>
<dbReference type="NCBIfam" id="NF038013">
    <property type="entry name" value="AceTr_1"/>
    <property type="match status" value="1"/>
</dbReference>
<proteinExistence type="inferred from homology"/>
<sequence length="213" mass="22120">MATTNGPSAGQSNDEPTLNPRPGMADPGAWAVTAFATTSFMLGMYNAGLLDAKGASIVLPVAFFFGGLIQILVAVLEITRGNLFGAVVFGSYGPFWVIYGAIQTLFSHDIPAANLDSALSLFLAMFAVLSFFFLIASLRTDAVLVAIIALIFIGLVLLAIGIGGGYTGATKAGGWVTLVFAVLAWYHAAADIIASTFGRTVLPVMPLKPKPGS</sequence>
<feature type="transmembrane region" description="Helical" evidence="7">
    <location>
        <begin position="143"/>
        <end position="166"/>
    </location>
</feature>
<comment type="similarity">
    <text evidence="2">Belongs to the acetate uptake transporter (AceTr) (TC 2.A.96) family.</text>
</comment>
<feature type="transmembrane region" description="Helical" evidence="7">
    <location>
        <begin position="83"/>
        <end position="106"/>
    </location>
</feature>
<dbReference type="Proteomes" id="UP001589627">
    <property type="component" value="Unassembled WGS sequence"/>
</dbReference>
<dbReference type="PANTHER" id="PTHR31123">
    <property type="entry name" value="ACCUMULATION OF DYADS PROTEIN 2-RELATED"/>
    <property type="match status" value="1"/>
</dbReference>
<organism evidence="8 9">
    <name type="scientific">Actinoallomurus acaciae</name>
    <dbReference type="NCBI Taxonomy" id="502577"/>
    <lineage>
        <taxon>Bacteria</taxon>
        <taxon>Bacillati</taxon>
        <taxon>Actinomycetota</taxon>
        <taxon>Actinomycetes</taxon>
        <taxon>Streptosporangiales</taxon>
        <taxon>Thermomonosporaceae</taxon>
        <taxon>Actinoallomurus</taxon>
    </lineage>
</organism>
<comment type="subcellular location">
    <subcellularLocation>
        <location evidence="1">Membrane</location>
        <topology evidence="1">Multi-pass membrane protein</topology>
    </subcellularLocation>
</comment>
<feature type="transmembrane region" description="Helical" evidence="7">
    <location>
        <begin position="172"/>
        <end position="189"/>
    </location>
</feature>